<accession>A0A939QHD5</accession>
<dbReference type="RefSeq" id="WP_208501096.1">
    <property type="nucleotide sequence ID" value="NZ_JAGFOA010000002.1"/>
</dbReference>
<proteinExistence type="inferred from homology"/>
<dbReference type="EC" id="2.7.1.175" evidence="4"/>
<keyword evidence="10" id="KW-0067">ATP-binding</keyword>
<feature type="domain" description="Maltokinase N-terminal cap" evidence="16">
    <location>
        <begin position="12"/>
        <end position="102"/>
    </location>
</feature>
<feature type="domain" description="Aminoglycoside phosphotransferase" evidence="15">
    <location>
        <begin position="253"/>
        <end position="380"/>
    </location>
</feature>
<comment type="similarity">
    <text evidence="2">Belongs to the aminoglycoside phosphotransferase family.</text>
</comment>
<comment type="pathway">
    <text evidence="1">Glycan biosynthesis; glycogen biosynthesis.</text>
</comment>
<evidence type="ECO:0000256" key="7">
    <source>
        <dbReference type="ARBA" id="ARBA00022679"/>
    </source>
</evidence>
<evidence type="ECO:0000256" key="3">
    <source>
        <dbReference type="ARBA" id="ARBA00011245"/>
    </source>
</evidence>
<evidence type="ECO:0000256" key="6">
    <source>
        <dbReference type="ARBA" id="ARBA00022600"/>
    </source>
</evidence>
<keyword evidence="11" id="KW-0320">Glycogen biosynthesis</keyword>
<keyword evidence="9" id="KW-0418">Kinase</keyword>
<comment type="catalytic activity">
    <reaction evidence="14">
        <text>D-maltose + ATP = alpha-maltose 1-phosphate + ADP + H(+)</text>
        <dbReference type="Rhea" id="RHEA:31915"/>
        <dbReference type="ChEBI" id="CHEBI:15378"/>
        <dbReference type="ChEBI" id="CHEBI:17306"/>
        <dbReference type="ChEBI" id="CHEBI:30616"/>
        <dbReference type="ChEBI" id="CHEBI:63576"/>
        <dbReference type="ChEBI" id="CHEBI:456216"/>
        <dbReference type="EC" id="2.7.1.175"/>
    </reaction>
</comment>
<sequence>MSNDLGIDWEAYLSRTRWFGGKGRPFRVGSVTQLAELAGDDADLRATVYLVTVDYTDEEGGSEQYQVPLSSYDEPQDRIAYAFVGSAASGSAVRHVYDGVHDRDAMALWLEGLVAAEETGSADRDGLRFRRVPGTTLSPALVSSPLTGEQSNSSVRFDDTAIMKVFRKVSPGVNPDIEIHEVLTRGGSADIAALYGWVEIDLPDGGLLQLAMIQEFLRTATDGFELATGSVRMVMADLELEVEDSGGDFAGEATRLGEALAAVHAMLRDSFPSERRNSGATGELAASMVARLEQAARIVPEIEPYCERLRDAYSALARLDDLEVQRLHGDLHLGQTLRTTDGWKIVDFEGEPGRPFGERVLPDSRWRDVAGMLRSFDYAARVVELGIPAVDEAEAALRAQRAREWSARARRHFLEGYVASLGSSAGSEEERRILLDAYVADKAVYEAVYEKRNRPTWIGIPLAALERIGTR</sequence>
<comment type="caution">
    <text evidence="17">The sequence shown here is derived from an EMBL/GenBank/DDBJ whole genome shotgun (WGS) entry which is preliminary data.</text>
</comment>
<evidence type="ECO:0000256" key="10">
    <source>
        <dbReference type="ARBA" id="ARBA00022840"/>
    </source>
</evidence>
<protein>
    <recommendedName>
        <fullName evidence="5">Maltokinase</fullName>
        <ecNumber evidence="4">2.7.1.175</ecNumber>
    </recommendedName>
    <alternativeName>
        <fullName evidence="13">Maltose-1-phosphate synthase</fullName>
    </alternativeName>
</protein>
<name>A0A939QHD5_9MICO</name>
<dbReference type="GO" id="GO:0005524">
    <property type="term" value="F:ATP binding"/>
    <property type="evidence" value="ECO:0007669"/>
    <property type="project" value="UniProtKB-KW"/>
</dbReference>
<keyword evidence="6" id="KW-0321">Glycogen metabolism</keyword>
<evidence type="ECO:0000256" key="4">
    <source>
        <dbReference type="ARBA" id="ARBA00011962"/>
    </source>
</evidence>
<gene>
    <name evidence="17" type="ORF">J5V96_04840</name>
</gene>
<dbReference type="InterPro" id="IPR002575">
    <property type="entry name" value="Aminoglycoside_PTrfase"/>
</dbReference>
<dbReference type="Pfam" id="PF01636">
    <property type="entry name" value="APH"/>
    <property type="match status" value="1"/>
</dbReference>
<dbReference type="InterPro" id="IPR040999">
    <property type="entry name" value="Mak_N_cap"/>
</dbReference>
<keyword evidence="18" id="KW-1185">Reference proteome</keyword>
<evidence type="ECO:0000256" key="13">
    <source>
        <dbReference type="ARBA" id="ARBA00031251"/>
    </source>
</evidence>
<dbReference type="Proteomes" id="UP000680132">
    <property type="component" value="Unassembled WGS sequence"/>
</dbReference>
<evidence type="ECO:0000313" key="17">
    <source>
        <dbReference type="EMBL" id="MBO3662838.1"/>
    </source>
</evidence>
<dbReference type="EMBL" id="JAGFOA010000002">
    <property type="protein sequence ID" value="MBO3662838.1"/>
    <property type="molecule type" value="Genomic_DNA"/>
</dbReference>
<dbReference type="SUPFAM" id="SSF56112">
    <property type="entry name" value="Protein kinase-like (PK-like)"/>
    <property type="match status" value="1"/>
</dbReference>
<organism evidence="17 18">
    <name type="scientific">Microbacterium stercoris</name>
    <dbReference type="NCBI Taxonomy" id="2820289"/>
    <lineage>
        <taxon>Bacteria</taxon>
        <taxon>Bacillati</taxon>
        <taxon>Actinomycetota</taxon>
        <taxon>Actinomycetes</taxon>
        <taxon>Micrococcales</taxon>
        <taxon>Microbacteriaceae</taxon>
        <taxon>Microbacterium</taxon>
    </lineage>
</organism>
<evidence type="ECO:0000259" key="16">
    <source>
        <dbReference type="Pfam" id="PF18085"/>
    </source>
</evidence>
<keyword evidence="8" id="KW-0547">Nucleotide-binding</keyword>
<dbReference type="AlphaFoldDB" id="A0A939QHD5"/>
<reference evidence="17" key="1">
    <citation type="submission" date="2021-03" db="EMBL/GenBank/DDBJ databases">
        <title>Microbacterium sp. nov., a novel actinobacterium isolated from cow dung.</title>
        <authorList>
            <person name="Zhang L."/>
        </authorList>
    </citation>
    <scope>NUCLEOTIDE SEQUENCE</scope>
    <source>
        <strain evidence="17">NEAU-LLB</strain>
    </source>
</reference>
<evidence type="ECO:0000256" key="1">
    <source>
        <dbReference type="ARBA" id="ARBA00004964"/>
    </source>
</evidence>
<keyword evidence="7" id="KW-0808">Transferase</keyword>
<evidence type="ECO:0000256" key="12">
    <source>
        <dbReference type="ARBA" id="ARBA00023277"/>
    </source>
</evidence>
<evidence type="ECO:0000313" key="18">
    <source>
        <dbReference type="Proteomes" id="UP000680132"/>
    </source>
</evidence>
<comment type="subunit">
    <text evidence="3">Monomer.</text>
</comment>
<dbReference type="GO" id="GO:0005978">
    <property type="term" value="P:glycogen biosynthetic process"/>
    <property type="evidence" value="ECO:0007669"/>
    <property type="project" value="UniProtKB-KW"/>
</dbReference>
<dbReference type="GO" id="GO:0016301">
    <property type="term" value="F:kinase activity"/>
    <property type="evidence" value="ECO:0007669"/>
    <property type="project" value="UniProtKB-KW"/>
</dbReference>
<evidence type="ECO:0000256" key="14">
    <source>
        <dbReference type="ARBA" id="ARBA00049067"/>
    </source>
</evidence>
<evidence type="ECO:0000256" key="2">
    <source>
        <dbReference type="ARBA" id="ARBA00006219"/>
    </source>
</evidence>
<dbReference type="InterPro" id="IPR011009">
    <property type="entry name" value="Kinase-like_dom_sf"/>
</dbReference>
<evidence type="ECO:0000256" key="5">
    <source>
        <dbReference type="ARBA" id="ARBA00013882"/>
    </source>
</evidence>
<keyword evidence="12" id="KW-0119">Carbohydrate metabolism</keyword>
<evidence type="ECO:0000256" key="9">
    <source>
        <dbReference type="ARBA" id="ARBA00022777"/>
    </source>
</evidence>
<evidence type="ECO:0000256" key="8">
    <source>
        <dbReference type="ARBA" id="ARBA00022741"/>
    </source>
</evidence>
<evidence type="ECO:0000259" key="15">
    <source>
        <dbReference type="Pfam" id="PF01636"/>
    </source>
</evidence>
<dbReference type="Pfam" id="PF18085">
    <property type="entry name" value="Mak_N_cap"/>
    <property type="match status" value="1"/>
</dbReference>
<dbReference type="Gene3D" id="3.90.1200.10">
    <property type="match status" value="1"/>
</dbReference>
<evidence type="ECO:0000256" key="11">
    <source>
        <dbReference type="ARBA" id="ARBA00023056"/>
    </source>
</evidence>